<proteinExistence type="predicted"/>
<dbReference type="AlphaFoldDB" id="A0A2N5T2C1"/>
<name>A0A2N5T2C1_9BASI</name>
<keyword evidence="4" id="KW-1185">Reference proteome</keyword>
<keyword evidence="2" id="KW-0732">Signal</keyword>
<accession>A0A2N5T2C1</accession>
<gene>
    <name evidence="3" type="ORF">PCANC_08952</name>
</gene>
<keyword evidence="1" id="KW-0812">Transmembrane</keyword>
<protein>
    <submittedName>
        <fullName evidence="3">Uncharacterized protein</fullName>
    </submittedName>
</protein>
<dbReference type="Proteomes" id="UP000235388">
    <property type="component" value="Unassembled WGS sequence"/>
</dbReference>
<comment type="caution">
    <text evidence="3">The sequence shown here is derived from an EMBL/GenBank/DDBJ whole genome shotgun (WGS) entry which is preliminary data.</text>
</comment>
<evidence type="ECO:0000256" key="1">
    <source>
        <dbReference type="SAM" id="Phobius"/>
    </source>
</evidence>
<keyword evidence="1" id="KW-1133">Transmembrane helix</keyword>
<sequence length="162" mass="17557">MAFKRNTIIIFMLIFGTAGIQATNEIVELKEESSGLAALATAGHWQSYRSHETKHQNLGDSVIVNIDPVDPSTLHTGSSSSFQNFDLGFDLGPVQALEVDEGECSHGGQSGHGERFYGEAWPSQRRTSSDIFLRCFPGVIWGAFLIAFFVVAHGVAGKVALE</sequence>
<keyword evidence="1" id="KW-0472">Membrane</keyword>
<feature type="chain" id="PRO_5014600614" evidence="2">
    <location>
        <begin position="23"/>
        <end position="162"/>
    </location>
</feature>
<feature type="signal peptide" evidence="2">
    <location>
        <begin position="1"/>
        <end position="22"/>
    </location>
</feature>
<reference evidence="3 4" key="1">
    <citation type="submission" date="2017-11" db="EMBL/GenBank/DDBJ databases">
        <title>De novo assembly and phasing of dikaryotic genomes from two isolates of Puccinia coronata f. sp. avenae, the causal agent of oat crown rust.</title>
        <authorList>
            <person name="Miller M.E."/>
            <person name="Zhang Y."/>
            <person name="Omidvar V."/>
            <person name="Sperschneider J."/>
            <person name="Schwessinger B."/>
            <person name="Raley C."/>
            <person name="Palmer J.M."/>
            <person name="Garnica D."/>
            <person name="Upadhyaya N."/>
            <person name="Rathjen J."/>
            <person name="Taylor J.M."/>
            <person name="Park R.F."/>
            <person name="Dodds P.N."/>
            <person name="Hirsch C.D."/>
            <person name="Kianian S.F."/>
            <person name="Figueroa M."/>
        </authorList>
    </citation>
    <scope>NUCLEOTIDE SEQUENCE [LARGE SCALE GENOMIC DNA]</scope>
    <source>
        <strain evidence="3">12NC29</strain>
    </source>
</reference>
<dbReference type="EMBL" id="PGCJ01000809">
    <property type="protein sequence ID" value="PLW19640.1"/>
    <property type="molecule type" value="Genomic_DNA"/>
</dbReference>
<evidence type="ECO:0000313" key="4">
    <source>
        <dbReference type="Proteomes" id="UP000235388"/>
    </source>
</evidence>
<evidence type="ECO:0000313" key="3">
    <source>
        <dbReference type="EMBL" id="PLW19640.1"/>
    </source>
</evidence>
<organism evidence="3 4">
    <name type="scientific">Puccinia coronata f. sp. avenae</name>
    <dbReference type="NCBI Taxonomy" id="200324"/>
    <lineage>
        <taxon>Eukaryota</taxon>
        <taxon>Fungi</taxon>
        <taxon>Dikarya</taxon>
        <taxon>Basidiomycota</taxon>
        <taxon>Pucciniomycotina</taxon>
        <taxon>Pucciniomycetes</taxon>
        <taxon>Pucciniales</taxon>
        <taxon>Pucciniaceae</taxon>
        <taxon>Puccinia</taxon>
    </lineage>
</organism>
<feature type="transmembrane region" description="Helical" evidence="1">
    <location>
        <begin position="131"/>
        <end position="156"/>
    </location>
</feature>
<evidence type="ECO:0000256" key="2">
    <source>
        <dbReference type="SAM" id="SignalP"/>
    </source>
</evidence>